<evidence type="ECO:0000313" key="3">
    <source>
        <dbReference type="EMBL" id="KAK0384746.1"/>
    </source>
</evidence>
<dbReference type="Pfam" id="PF01476">
    <property type="entry name" value="LysM"/>
    <property type="match status" value="1"/>
</dbReference>
<proteinExistence type="inferred from homology"/>
<dbReference type="InterPro" id="IPR018392">
    <property type="entry name" value="LysM"/>
</dbReference>
<dbReference type="SUPFAM" id="SSF54106">
    <property type="entry name" value="LysM domain"/>
    <property type="match status" value="1"/>
</dbReference>
<dbReference type="EMBL" id="JAPDFR010000007">
    <property type="protein sequence ID" value="KAK0384746.1"/>
    <property type="molecule type" value="Genomic_DNA"/>
</dbReference>
<evidence type="ECO:0000313" key="4">
    <source>
        <dbReference type="Proteomes" id="UP001175261"/>
    </source>
</evidence>
<comment type="caution">
    <text evidence="3">The sequence shown here is derived from an EMBL/GenBank/DDBJ whole genome shotgun (WGS) entry which is preliminary data.</text>
</comment>
<accession>A0AA39GCY9</accession>
<protein>
    <recommendedName>
        <fullName evidence="2">LysM domain-containing protein</fullName>
    </recommendedName>
</protein>
<evidence type="ECO:0000256" key="1">
    <source>
        <dbReference type="ARBA" id="ARBA00044955"/>
    </source>
</evidence>
<evidence type="ECO:0000259" key="2">
    <source>
        <dbReference type="Pfam" id="PF01476"/>
    </source>
</evidence>
<comment type="similarity">
    <text evidence="1">Belongs to the secreted LysM effector family.</text>
</comment>
<sequence length="117" mass="13018">MSLGVPCRVSTTMYVLPGCSNLQVGQKLCLPNTCSLYTVKSGDTCDAITVSQNRTLTQLLSWNAIVSQLEHQPHCWGWSLHFPARNCILGHCHPGRNRHQDRHLCYCNRDTTGSCSS</sequence>
<feature type="domain" description="LysM" evidence="2">
    <location>
        <begin position="37"/>
        <end position="67"/>
    </location>
</feature>
<dbReference type="InterPro" id="IPR036779">
    <property type="entry name" value="LysM_dom_sf"/>
</dbReference>
<gene>
    <name evidence="3" type="ORF">NLU13_7224</name>
</gene>
<dbReference type="Proteomes" id="UP001175261">
    <property type="component" value="Unassembled WGS sequence"/>
</dbReference>
<name>A0AA39GCY9_SARSR</name>
<dbReference type="CDD" id="cd00118">
    <property type="entry name" value="LysM"/>
    <property type="match status" value="1"/>
</dbReference>
<dbReference type="AlphaFoldDB" id="A0AA39GCY9"/>
<reference evidence="3" key="1">
    <citation type="submission" date="2022-10" db="EMBL/GenBank/DDBJ databases">
        <title>Determination and structural analysis of whole genome sequence of Sarocladium strictum F4-1.</title>
        <authorList>
            <person name="Hu L."/>
            <person name="Jiang Y."/>
        </authorList>
    </citation>
    <scope>NUCLEOTIDE SEQUENCE</scope>
    <source>
        <strain evidence="3">F4-1</strain>
    </source>
</reference>
<dbReference type="Gene3D" id="3.10.350.10">
    <property type="entry name" value="LysM domain"/>
    <property type="match status" value="1"/>
</dbReference>
<organism evidence="3 4">
    <name type="scientific">Sarocladium strictum</name>
    <name type="common">Black bundle disease fungus</name>
    <name type="synonym">Acremonium strictum</name>
    <dbReference type="NCBI Taxonomy" id="5046"/>
    <lineage>
        <taxon>Eukaryota</taxon>
        <taxon>Fungi</taxon>
        <taxon>Dikarya</taxon>
        <taxon>Ascomycota</taxon>
        <taxon>Pezizomycotina</taxon>
        <taxon>Sordariomycetes</taxon>
        <taxon>Hypocreomycetidae</taxon>
        <taxon>Hypocreales</taxon>
        <taxon>Sarocladiaceae</taxon>
        <taxon>Sarocladium</taxon>
    </lineage>
</organism>
<keyword evidence="4" id="KW-1185">Reference proteome</keyword>